<dbReference type="STRING" id="559515.M4BZ59"/>
<accession>M4BZ59</accession>
<dbReference type="Proteomes" id="UP000011713">
    <property type="component" value="Unassembled WGS sequence"/>
</dbReference>
<name>M4BZ59_HYAAE</name>
<protein>
    <submittedName>
        <fullName evidence="1">Uncharacterized protein</fullName>
    </submittedName>
</protein>
<dbReference type="eggNOG" id="ENOG502SVMD">
    <property type="taxonomic scope" value="Eukaryota"/>
</dbReference>
<proteinExistence type="predicted"/>
<reference evidence="2" key="1">
    <citation type="journal article" date="2010" name="Science">
        <title>Signatures of adaptation to obligate biotrophy in the Hyaloperonospora arabidopsidis genome.</title>
        <authorList>
            <person name="Baxter L."/>
            <person name="Tripathy S."/>
            <person name="Ishaque N."/>
            <person name="Boot N."/>
            <person name="Cabral A."/>
            <person name="Kemen E."/>
            <person name="Thines M."/>
            <person name="Ah-Fong A."/>
            <person name="Anderson R."/>
            <person name="Badejoko W."/>
            <person name="Bittner-Eddy P."/>
            <person name="Boore J.L."/>
            <person name="Chibucos M.C."/>
            <person name="Coates M."/>
            <person name="Dehal P."/>
            <person name="Delehaunty K."/>
            <person name="Dong S."/>
            <person name="Downton P."/>
            <person name="Dumas B."/>
            <person name="Fabro G."/>
            <person name="Fronick C."/>
            <person name="Fuerstenberg S.I."/>
            <person name="Fulton L."/>
            <person name="Gaulin E."/>
            <person name="Govers F."/>
            <person name="Hughes L."/>
            <person name="Humphray S."/>
            <person name="Jiang R.H."/>
            <person name="Judelson H."/>
            <person name="Kamoun S."/>
            <person name="Kyung K."/>
            <person name="Meijer H."/>
            <person name="Minx P."/>
            <person name="Morris P."/>
            <person name="Nelson J."/>
            <person name="Phuntumart V."/>
            <person name="Qutob D."/>
            <person name="Rehmany A."/>
            <person name="Rougon-Cardoso A."/>
            <person name="Ryden P."/>
            <person name="Torto-Alalibo T."/>
            <person name="Studholme D."/>
            <person name="Wang Y."/>
            <person name="Win J."/>
            <person name="Wood J."/>
            <person name="Clifton S.W."/>
            <person name="Rogers J."/>
            <person name="Van den Ackerveken G."/>
            <person name="Jones J.D."/>
            <person name="McDowell J.M."/>
            <person name="Beynon J."/>
            <person name="Tyler B.M."/>
        </authorList>
    </citation>
    <scope>NUCLEOTIDE SEQUENCE [LARGE SCALE GENOMIC DNA]</scope>
    <source>
        <strain evidence="2">Emoy2</strain>
    </source>
</reference>
<keyword evidence="2" id="KW-1185">Reference proteome</keyword>
<dbReference type="InParanoid" id="M4BZ59"/>
<reference evidence="1" key="2">
    <citation type="submission" date="2015-06" db="UniProtKB">
        <authorList>
            <consortium name="EnsemblProtists"/>
        </authorList>
    </citation>
    <scope>IDENTIFICATION</scope>
    <source>
        <strain evidence="1">Emoy2</strain>
    </source>
</reference>
<dbReference type="HOGENOM" id="CLU_1484709_0_0_1"/>
<organism evidence="1 2">
    <name type="scientific">Hyaloperonospora arabidopsidis (strain Emoy2)</name>
    <name type="common">Downy mildew agent</name>
    <name type="synonym">Peronospora arabidopsidis</name>
    <dbReference type="NCBI Taxonomy" id="559515"/>
    <lineage>
        <taxon>Eukaryota</taxon>
        <taxon>Sar</taxon>
        <taxon>Stramenopiles</taxon>
        <taxon>Oomycota</taxon>
        <taxon>Peronosporomycetes</taxon>
        <taxon>Peronosporales</taxon>
        <taxon>Peronosporaceae</taxon>
        <taxon>Hyaloperonospora</taxon>
    </lineage>
</organism>
<evidence type="ECO:0000313" key="1">
    <source>
        <dbReference type="EnsemblProtists" id="HpaP811882"/>
    </source>
</evidence>
<sequence>MGNVFGLVLGSYESITPPVILPGQRELPKVPWRESVGYGFVLVCVVGSCCAIKLMIRTMCSPGDGVVENNSGKMPLLGKQFHDHFRCAVASGTRNGSETDTVFFSRHLVCRSHVLGSRVCVRENPRTARRGQRVGGRVCDGCSAGSRSGHTGAMSRLRGLCCILVCDQCVYRWQVLVATSVY</sequence>
<evidence type="ECO:0000313" key="2">
    <source>
        <dbReference type="Proteomes" id="UP000011713"/>
    </source>
</evidence>
<dbReference type="VEuPathDB" id="FungiDB:HpaG811882"/>
<dbReference type="EnsemblProtists" id="HpaT811882">
    <property type="protein sequence ID" value="HpaP811882"/>
    <property type="gene ID" value="HpaG811882"/>
</dbReference>
<dbReference type="AlphaFoldDB" id="M4BZ59"/>
<dbReference type="EMBL" id="JH598056">
    <property type="status" value="NOT_ANNOTATED_CDS"/>
    <property type="molecule type" value="Genomic_DNA"/>
</dbReference>